<dbReference type="CDD" id="cd06779">
    <property type="entry name" value="cpPDZ_Deg_HtrA-like"/>
    <property type="match status" value="1"/>
</dbReference>
<gene>
    <name evidence="5" type="ORF">FHU37_005124</name>
</gene>
<evidence type="ECO:0000256" key="2">
    <source>
        <dbReference type="ARBA" id="ARBA00022801"/>
    </source>
</evidence>
<evidence type="ECO:0000313" key="6">
    <source>
        <dbReference type="Proteomes" id="UP000567795"/>
    </source>
</evidence>
<dbReference type="Pfam" id="PF13365">
    <property type="entry name" value="Trypsin_2"/>
    <property type="match status" value="1"/>
</dbReference>
<dbReference type="InterPro" id="IPR036034">
    <property type="entry name" value="PDZ_sf"/>
</dbReference>
<feature type="compositionally biased region" description="Pro residues" evidence="3">
    <location>
        <begin position="300"/>
        <end position="310"/>
    </location>
</feature>
<evidence type="ECO:0000259" key="4">
    <source>
        <dbReference type="SMART" id="SM00228"/>
    </source>
</evidence>
<keyword evidence="1 5" id="KW-0645">Protease</keyword>
<keyword evidence="2 5" id="KW-0378">Hydrolase</keyword>
<accession>A0A853A116</accession>
<sequence>MAQEERGAGRWWNRRKGTETPQDAVPTGGLPTGGLPTGPATPVGPHAGHSGGAAPGGAPDPRWTPATHGPARSEGATAPSQQPSAPAAQEPVAPPSAAPSSAARPGHDDTAQTAAPNPVDPASAPASSSAAPAPSGPDAAAEPREAVEGTSAGSSSAGADDPTAQDPWAHTRHHASTTTTGAWATPGARRPLPLGGSKDTPPYGLPATPEAPGGNQAFPPPGGYGGAPGAAPAPYGPPAAGPGPAPQGAPGPHGAPPAGHGAPHPGHNGPHPGHSGPHPLPARPAPYPYPPAAPGGPGGPGGPHPMPGPAGRPYHPLDAALAVPYAAPTPRGGGQVSRRSAVVIALALSLVTGLAGGFAGATMAGDDAPPVHLAQQGSGAGEERAADSVGGIAQRVLPGVVYISVRDSQGEGSGTGFVLDTEGHILTNNHVVGGAASGGEISVTFDGGQTVEAEVVGADAGYDLAVIRVSNVHGLTPLPLGDSEEVAVGDPVIAIGAPFGLQGTVTSGIISAVDRPVTAGGETDPSDVSYVNALQTDAPINPGNSGGPLVNAAGQVVGINTAIRSAGGGLDPYGNSEAGSIGLGFAIPVNEARRVAEQLINDGHAVHPVIGVVLDMGYTGNGARILDGTSSEGGEPITPGGPGDQAGLQPGDVITAVAGEAVASGDELIVRIRSHEPGDVVEFTVQRDGEELRLPVTLGSSS</sequence>
<dbReference type="PANTHER" id="PTHR43343:SF3">
    <property type="entry name" value="PROTEASE DO-LIKE 8, CHLOROPLASTIC"/>
    <property type="match status" value="1"/>
</dbReference>
<proteinExistence type="predicted"/>
<dbReference type="InterPro" id="IPR001478">
    <property type="entry name" value="PDZ"/>
</dbReference>
<dbReference type="InterPro" id="IPR009003">
    <property type="entry name" value="Peptidase_S1_PA"/>
</dbReference>
<feature type="compositionally biased region" description="Low complexity" evidence="3">
    <location>
        <begin position="76"/>
        <end position="91"/>
    </location>
</feature>
<dbReference type="Gene3D" id="2.40.10.120">
    <property type="match status" value="1"/>
</dbReference>
<dbReference type="AlphaFoldDB" id="A0A853A116"/>
<dbReference type="Gene3D" id="2.30.42.10">
    <property type="match status" value="1"/>
</dbReference>
<dbReference type="Proteomes" id="UP000567795">
    <property type="component" value="Unassembled WGS sequence"/>
</dbReference>
<feature type="compositionally biased region" description="Pro residues" evidence="3">
    <location>
        <begin position="234"/>
        <end position="255"/>
    </location>
</feature>
<feature type="domain" description="PDZ" evidence="4">
    <location>
        <begin position="619"/>
        <end position="689"/>
    </location>
</feature>
<dbReference type="EMBL" id="JACBZD010000002">
    <property type="protein sequence ID" value="NYI08095.1"/>
    <property type="molecule type" value="Genomic_DNA"/>
</dbReference>
<dbReference type="Pfam" id="PF13180">
    <property type="entry name" value="PDZ_2"/>
    <property type="match status" value="1"/>
</dbReference>
<dbReference type="RefSeq" id="WP_246451287.1">
    <property type="nucleotide sequence ID" value="NZ_JACBZD010000002.1"/>
</dbReference>
<evidence type="ECO:0000313" key="5">
    <source>
        <dbReference type="EMBL" id="NYI08095.1"/>
    </source>
</evidence>
<comment type="caution">
    <text evidence="5">The sequence shown here is derived from an EMBL/GenBank/DDBJ whole genome shotgun (WGS) entry which is preliminary data.</text>
</comment>
<dbReference type="PANTHER" id="PTHR43343">
    <property type="entry name" value="PEPTIDASE S12"/>
    <property type="match status" value="1"/>
</dbReference>
<name>A0A853A116_9ACTN</name>
<organism evidence="5 6">
    <name type="scientific">Allostreptomyces psammosilenae</name>
    <dbReference type="NCBI Taxonomy" id="1892865"/>
    <lineage>
        <taxon>Bacteria</taxon>
        <taxon>Bacillati</taxon>
        <taxon>Actinomycetota</taxon>
        <taxon>Actinomycetes</taxon>
        <taxon>Kitasatosporales</taxon>
        <taxon>Streptomycetaceae</taxon>
        <taxon>Allostreptomyces</taxon>
    </lineage>
</organism>
<reference evidence="5 6" key="1">
    <citation type="submission" date="2020-07" db="EMBL/GenBank/DDBJ databases">
        <title>Sequencing the genomes of 1000 actinobacteria strains.</title>
        <authorList>
            <person name="Klenk H.-P."/>
        </authorList>
    </citation>
    <scope>NUCLEOTIDE SEQUENCE [LARGE SCALE GENOMIC DNA]</scope>
    <source>
        <strain evidence="5 6">DSM 42178</strain>
    </source>
</reference>
<dbReference type="SMART" id="SM00228">
    <property type="entry name" value="PDZ"/>
    <property type="match status" value="1"/>
</dbReference>
<feature type="region of interest" description="Disordered" evidence="3">
    <location>
        <begin position="1"/>
        <end position="315"/>
    </location>
</feature>
<feature type="compositionally biased region" description="Low complexity" evidence="3">
    <location>
        <begin position="256"/>
        <end position="277"/>
    </location>
</feature>
<feature type="compositionally biased region" description="Low complexity" evidence="3">
    <location>
        <begin position="37"/>
        <end position="48"/>
    </location>
</feature>
<dbReference type="EC" id="3.4.21.-" evidence="5"/>
<dbReference type="SUPFAM" id="SSF50494">
    <property type="entry name" value="Trypsin-like serine proteases"/>
    <property type="match status" value="1"/>
</dbReference>
<feature type="compositionally biased region" description="Low complexity" evidence="3">
    <location>
        <begin position="176"/>
        <end position="188"/>
    </location>
</feature>
<protein>
    <submittedName>
        <fullName evidence="5">Putative serine protease PepD</fullName>
        <ecNumber evidence="5">3.4.21.-</ecNumber>
    </submittedName>
</protein>
<dbReference type="InterPro" id="IPR051201">
    <property type="entry name" value="Chloro_Bact_Ser_Proteases"/>
</dbReference>
<dbReference type="GO" id="GO:0004252">
    <property type="term" value="F:serine-type endopeptidase activity"/>
    <property type="evidence" value="ECO:0007669"/>
    <property type="project" value="InterPro"/>
</dbReference>
<dbReference type="PRINTS" id="PR00834">
    <property type="entry name" value="PROTEASES2C"/>
</dbReference>
<evidence type="ECO:0000256" key="3">
    <source>
        <dbReference type="SAM" id="MobiDB-lite"/>
    </source>
</evidence>
<dbReference type="SUPFAM" id="SSF50156">
    <property type="entry name" value="PDZ domain-like"/>
    <property type="match status" value="1"/>
</dbReference>
<feature type="compositionally biased region" description="Pro residues" evidence="3">
    <location>
        <begin position="278"/>
        <end position="294"/>
    </location>
</feature>
<feature type="compositionally biased region" description="Low complexity" evidence="3">
    <location>
        <begin position="149"/>
        <end position="159"/>
    </location>
</feature>
<keyword evidence="6" id="KW-1185">Reference proteome</keyword>
<dbReference type="InterPro" id="IPR001940">
    <property type="entry name" value="Peptidase_S1C"/>
</dbReference>
<feature type="compositionally biased region" description="Low complexity" evidence="3">
    <location>
        <begin position="114"/>
        <end position="140"/>
    </location>
</feature>
<evidence type="ECO:0000256" key="1">
    <source>
        <dbReference type="ARBA" id="ARBA00022670"/>
    </source>
</evidence>
<dbReference type="GO" id="GO:0006508">
    <property type="term" value="P:proteolysis"/>
    <property type="evidence" value="ECO:0007669"/>
    <property type="project" value="UniProtKB-KW"/>
</dbReference>